<dbReference type="InterPro" id="IPR038332">
    <property type="entry name" value="PPE_sf"/>
</dbReference>
<dbReference type="RefSeq" id="WP_094864389.1">
    <property type="nucleotide sequence ID" value="NZ_NKYE01000013.1"/>
</dbReference>
<dbReference type="Proteomes" id="UP000242444">
    <property type="component" value="Unassembled WGS sequence"/>
</dbReference>
<evidence type="ECO:0008006" key="4">
    <source>
        <dbReference type="Google" id="ProtNLM"/>
    </source>
</evidence>
<organism evidence="2 3">
    <name type="scientific">Amycolatopsis antarctica</name>
    <dbReference type="NCBI Taxonomy" id="1854586"/>
    <lineage>
        <taxon>Bacteria</taxon>
        <taxon>Bacillati</taxon>
        <taxon>Actinomycetota</taxon>
        <taxon>Actinomycetes</taxon>
        <taxon>Pseudonocardiales</taxon>
        <taxon>Pseudonocardiaceae</taxon>
        <taxon>Amycolatopsis</taxon>
    </lineage>
</organism>
<feature type="region of interest" description="Disordered" evidence="1">
    <location>
        <begin position="196"/>
        <end position="594"/>
    </location>
</feature>
<proteinExistence type="predicted"/>
<comment type="caution">
    <text evidence="2">The sequence shown here is derived from an EMBL/GenBank/DDBJ whole genome shotgun (WGS) entry which is preliminary data.</text>
</comment>
<feature type="compositionally biased region" description="Low complexity" evidence="1">
    <location>
        <begin position="450"/>
        <end position="460"/>
    </location>
</feature>
<evidence type="ECO:0000256" key="1">
    <source>
        <dbReference type="SAM" id="MobiDB-lite"/>
    </source>
</evidence>
<sequence>MDGSEVSDVDLSAEVERIRNHRFDGYADGTLADEIDSFRAGVGTAGLGEAVDALRAVAAELARTDATLREELGKLGVEWQSDAGQQAGARIDEKARFSDEANQKVNRSAEMIFAQGEAFNRTLHKLPDSHTLRAGSGGLTLGDSLASLIGFETDHSKAVGQAREARQQAVDALNGYAVDSGENLAGIESISQPDSVQNASYGGAPGSGVDPVMGAAFTESQAPGDTRPSAGAPLAPGSPPPVPLPTTSSGAGYHPPAPQYVAPVAPGRATGSEHSAPGRTAPSGTSPSSLPAHAPSPAPVAGVVGSVRPAPGHSSGHGPTPGVPVAPNAPQPGAVPPSHGGPAPVGGVVGGGSGNGGAPAGRPGGVPGGFGTPGGGPPVPGGTQGLPGKAGFSAAPEQPGGRSPSAPGVPVTPGSPGGSGGGGGNAPVQGSPVQGSGPSEGPLGKGSMTGSGTPSPGGSAPQPPPAVTPKMAAGGTGLGMGAAAMAAGAAGGATAGFGGGDQERANRSQRGGTRPLPMGALPDEQASTRNAESVRAKQGKPQSAFLERAAQQNAPDEEDAEHVRRYGIDDADLFNDRRMVSPEVLGHDDDSERA</sequence>
<accession>A0A263CZA6</accession>
<feature type="compositionally biased region" description="Low complexity" evidence="1">
    <location>
        <begin position="286"/>
        <end position="320"/>
    </location>
</feature>
<protein>
    <recommendedName>
        <fullName evidence="4">PPE family domain-containing protein</fullName>
    </recommendedName>
</protein>
<dbReference type="AlphaFoldDB" id="A0A263CZA6"/>
<feature type="compositionally biased region" description="Low complexity" evidence="1">
    <location>
        <begin position="403"/>
        <end position="414"/>
    </location>
</feature>
<dbReference type="EMBL" id="NKYE01000013">
    <property type="protein sequence ID" value="OZM71441.1"/>
    <property type="molecule type" value="Genomic_DNA"/>
</dbReference>
<evidence type="ECO:0000313" key="2">
    <source>
        <dbReference type="EMBL" id="OZM71441.1"/>
    </source>
</evidence>
<evidence type="ECO:0000313" key="3">
    <source>
        <dbReference type="Proteomes" id="UP000242444"/>
    </source>
</evidence>
<reference evidence="2 3" key="1">
    <citation type="submission" date="2017-07" db="EMBL/GenBank/DDBJ databases">
        <title>Amycolatopsis antarcticus sp. nov., isolated from the surface of an Antarcticus brown macroalga.</title>
        <authorList>
            <person name="Wang J."/>
            <person name="Leiva S."/>
            <person name="Huang J."/>
            <person name="Huang Y."/>
        </authorList>
    </citation>
    <scope>NUCLEOTIDE SEQUENCE [LARGE SCALE GENOMIC DNA]</scope>
    <source>
        <strain evidence="2 3">AU-G6</strain>
    </source>
</reference>
<feature type="compositionally biased region" description="Gly residues" evidence="1">
    <location>
        <begin position="415"/>
        <end position="425"/>
    </location>
</feature>
<dbReference type="OrthoDB" id="3695206at2"/>
<dbReference type="Gene3D" id="1.20.1260.20">
    <property type="entry name" value="PPE superfamily"/>
    <property type="match status" value="1"/>
</dbReference>
<dbReference type="InParanoid" id="A0A263CZA6"/>
<feature type="compositionally biased region" description="Pro residues" evidence="1">
    <location>
        <begin position="321"/>
        <end position="335"/>
    </location>
</feature>
<feature type="compositionally biased region" description="Basic and acidic residues" evidence="1">
    <location>
        <begin position="561"/>
        <end position="594"/>
    </location>
</feature>
<keyword evidence="3" id="KW-1185">Reference proteome</keyword>
<feature type="compositionally biased region" description="Gly residues" evidence="1">
    <location>
        <begin position="343"/>
        <end position="374"/>
    </location>
</feature>
<gene>
    <name evidence="2" type="ORF">CFN78_20035</name>
</gene>
<name>A0A263CZA6_9PSEU</name>
<feature type="compositionally biased region" description="Gly residues" evidence="1">
    <location>
        <begin position="489"/>
        <end position="500"/>
    </location>
</feature>